<keyword evidence="5" id="KW-0677">Repeat</keyword>
<evidence type="ECO:0000256" key="6">
    <source>
        <dbReference type="ARBA" id="ARBA00022989"/>
    </source>
</evidence>
<dbReference type="InterPro" id="IPR052422">
    <property type="entry name" value="Auxin_Ser/Thr_Kinase"/>
</dbReference>
<dbReference type="OrthoDB" id="1607253at2759"/>
<keyword evidence="8" id="KW-0675">Receptor</keyword>
<evidence type="ECO:0000313" key="10">
    <source>
        <dbReference type="EMBL" id="PHT45184.1"/>
    </source>
</evidence>
<dbReference type="PANTHER" id="PTHR47986">
    <property type="entry name" value="OSJNBA0070M12.3 PROTEIN"/>
    <property type="match status" value="1"/>
</dbReference>
<reference evidence="11" key="2">
    <citation type="journal article" date="2017" name="J. Anim. Genet.">
        <title>Multiple reference genome sequences of hot pepper reveal the massive evolution of plant disease resistance genes by retroduplication.</title>
        <authorList>
            <person name="Kim S."/>
            <person name="Park J."/>
            <person name="Yeom S.-I."/>
            <person name="Kim Y.-M."/>
            <person name="Seo E."/>
            <person name="Kim K.-T."/>
            <person name="Kim M.-S."/>
            <person name="Lee J.M."/>
            <person name="Cheong K."/>
            <person name="Shin H.-S."/>
            <person name="Kim S.-B."/>
            <person name="Han K."/>
            <person name="Lee J."/>
            <person name="Park M."/>
            <person name="Lee H.-A."/>
            <person name="Lee H.-Y."/>
            <person name="Lee Y."/>
            <person name="Oh S."/>
            <person name="Lee J.H."/>
            <person name="Choi E."/>
            <person name="Choi E."/>
            <person name="Lee S.E."/>
            <person name="Jeon J."/>
            <person name="Kim H."/>
            <person name="Choi G."/>
            <person name="Song H."/>
            <person name="Lee J."/>
            <person name="Lee S.-C."/>
            <person name="Kwon J.-K."/>
            <person name="Lee H.-Y."/>
            <person name="Koo N."/>
            <person name="Hong Y."/>
            <person name="Kim R.W."/>
            <person name="Kang W.-H."/>
            <person name="Huh J.H."/>
            <person name="Kang B.-C."/>
            <person name="Yang T.-J."/>
            <person name="Lee Y.-H."/>
            <person name="Bennetzen J.L."/>
            <person name="Choi D."/>
        </authorList>
    </citation>
    <scope>NUCLEOTIDE SEQUENCE [LARGE SCALE GENOMIC DNA]</scope>
    <source>
        <strain evidence="11">cv. PBC81</strain>
    </source>
</reference>
<name>A0A2G2WIX0_CAPBA</name>
<dbReference type="EMBL" id="MLFT02000006">
    <property type="protein sequence ID" value="PHT45184.1"/>
    <property type="molecule type" value="Genomic_DNA"/>
</dbReference>
<dbReference type="AlphaFoldDB" id="A0A2G2WIX0"/>
<keyword evidence="4" id="KW-0732">Signal</keyword>
<comment type="caution">
    <text evidence="10">The sequence shown here is derived from an EMBL/GenBank/DDBJ whole genome shotgun (WGS) entry which is preliminary data.</text>
</comment>
<evidence type="ECO:0000256" key="4">
    <source>
        <dbReference type="ARBA" id="ARBA00022729"/>
    </source>
</evidence>
<evidence type="ECO:0000256" key="8">
    <source>
        <dbReference type="ARBA" id="ARBA00023170"/>
    </source>
</evidence>
<evidence type="ECO:0000256" key="5">
    <source>
        <dbReference type="ARBA" id="ARBA00022737"/>
    </source>
</evidence>
<dbReference type="Proteomes" id="UP000224567">
    <property type="component" value="Unassembled WGS sequence"/>
</dbReference>
<accession>A0A2G2WIX0</accession>
<keyword evidence="3" id="KW-0812">Transmembrane</keyword>
<evidence type="ECO:0000256" key="7">
    <source>
        <dbReference type="ARBA" id="ARBA00023136"/>
    </source>
</evidence>
<keyword evidence="9" id="KW-0325">Glycoprotein</keyword>
<organism evidence="10 11">
    <name type="scientific">Capsicum baccatum</name>
    <name type="common">Peruvian pepper</name>
    <dbReference type="NCBI Taxonomy" id="33114"/>
    <lineage>
        <taxon>Eukaryota</taxon>
        <taxon>Viridiplantae</taxon>
        <taxon>Streptophyta</taxon>
        <taxon>Embryophyta</taxon>
        <taxon>Tracheophyta</taxon>
        <taxon>Spermatophyta</taxon>
        <taxon>Magnoliopsida</taxon>
        <taxon>eudicotyledons</taxon>
        <taxon>Gunneridae</taxon>
        <taxon>Pentapetalae</taxon>
        <taxon>asterids</taxon>
        <taxon>lamiids</taxon>
        <taxon>Solanales</taxon>
        <taxon>Solanaceae</taxon>
        <taxon>Solanoideae</taxon>
        <taxon>Capsiceae</taxon>
        <taxon>Capsicum</taxon>
    </lineage>
</organism>
<comment type="subcellular location">
    <subcellularLocation>
        <location evidence="1">Membrane</location>
        <topology evidence="1">Single-pass membrane protein</topology>
    </subcellularLocation>
</comment>
<reference evidence="10 11" key="1">
    <citation type="journal article" date="2017" name="Genome Biol.">
        <title>New reference genome sequences of hot pepper reveal the massive evolution of plant disease-resistance genes by retroduplication.</title>
        <authorList>
            <person name="Kim S."/>
            <person name="Park J."/>
            <person name="Yeom S.I."/>
            <person name="Kim Y.M."/>
            <person name="Seo E."/>
            <person name="Kim K.T."/>
            <person name="Kim M.S."/>
            <person name="Lee J.M."/>
            <person name="Cheong K."/>
            <person name="Shin H.S."/>
            <person name="Kim S.B."/>
            <person name="Han K."/>
            <person name="Lee J."/>
            <person name="Park M."/>
            <person name="Lee H.A."/>
            <person name="Lee H.Y."/>
            <person name="Lee Y."/>
            <person name="Oh S."/>
            <person name="Lee J.H."/>
            <person name="Choi E."/>
            <person name="Choi E."/>
            <person name="Lee S.E."/>
            <person name="Jeon J."/>
            <person name="Kim H."/>
            <person name="Choi G."/>
            <person name="Song H."/>
            <person name="Lee J."/>
            <person name="Lee S.C."/>
            <person name="Kwon J.K."/>
            <person name="Lee H.Y."/>
            <person name="Koo N."/>
            <person name="Hong Y."/>
            <person name="Kim R.W."/>
            <person name="Kang W.H."/>
            <person name="Huh J.H."/>
            <person name="Kang B.C."/>
            <person name="Yang T.J."/>
            <person name="Lee Y.H."/>
            <person name="Bennetzen J.L."/>
            <person name="Choi D."/>
        </authorList>
    </citation>
    <scope>NUCLEOTIDE SEQUENCE [LARGE SCALE GENOMIC DNA]</scope>
    <source>
        <strain evidence="11">cv. PBC81</strain>
    </source>
</reference>
<evidence type="ECO:0000313" key="11">
    <source>
        <dbReference type="Proteomes" id="UP000224567"/>
    </source>
</evidence>
<evidence type="ECO:0000256" key="1">
    <source>
        <dbReference type="ARBA" id="ARBA00004167"/>
    </source>
</evidence>
<evidence type="ECO:0000256" key="3">
    <source>
        <dbReference type="ARBA" id="ARBA00022692"/>
    </source>
</evidence>
<evidence type="ECO:0000256" key="9">
    <source>
        <dbReference type="ARBA" id="ARBA00023180"/>
    </source>
</evidence>
<keyword evidence="2" id="KW-0433">Leucine-rich repeat</keyword>
<proteinExistence type="predicted"/>
<dbReference type="STRING" id="33114.A0A2G2WIX0"/>
<gene>
    <name evidence="10" type="ORF">CQW23_14342</name>
</gene>
<keyword evidence="11" id="KW-1185">Reference proteome</keyword>
<dbReference type="GO" id="GO:0016020">
    <property type="term" value="C:membrane"/>
    <property type="evidence" value="ECO:0007669"/>
    <property type="project" value="UniProtKB-SubCell"/>
</dbReference>
<dbReference type="PANTHER" id="PTHR47986:SF5">
    <property type="entry name" value="RECEPTOR-LIKE KINASE TMK3"/>
    <property type="match status" value="1"/>
</dbReference>
<keyword evidence="7" id="KW-0472">Membrane</keyword>
<keyword evidence="6" id="KW-1133">Transmembrane helix</keyword>
<sequence>MELLTGWMALDDYRPNERQYLVEWFWNIKSSKGRLFSTIDPALDVKQESTLENIYTIAELVGHCIARDPGQCLDMSCEYVRAL</sequence>
<evidence type="ECO:0000256" key="2">
    <source>
        <dbReference type="ARBA" id="ARBA00022614"/>
    </source>
</evidence>
<protein>
    <submittedName>
        <fullName evidence="10">Uncharacterized protein</fullName>
    </submittedName>
</protein>